<feature type="non-terminal residue" evidence="1">
    <location>
        <position position="1"/>
    </location>
</feature>
<sequence length="491" mass="52179">WALDSENSKQCRWFSERLDHVTAPWVYMAGEAYRQIASLELLATLAAVTLFGVPPGEACGFHCSAATDNRGNSNLVSRLLTTKFPLCILLMELAAQLQDRGAELRLHWLPRLQNEEAGDYRMDLYEEVRDSRAHKKVRDTSAVKGGGLAAVGNLTLANSTLRVVDASATDYGGGFYSKAVRRGTCCRAYGFGRIWWRYRQFAEQIDSRLQLDSTVFMENISARDAAGFYVEGDVNVSENSSIFMRNATAMSTGGGFLARGAVTLAAGRLHLRGTTAVEQACGGFSAGGPLKVINRSTISIRHASAGSSGGGFIALNDVVIAEMSNLSISNVSAWEFGGFVAGRGLQVNNSTVSIQHAGSLKGRAGGFGTVGGPVEIVNSSTVSIQHAKAALTGGGLFSFDDLVIAEMSNLSMSNVSAGAGGGFYAQKALRVNHSTVSIQHATAAGGVLFNALKTLEGSGGGFLVGKSVQIVNSSTVSIQHARKWWRFRSPQ</sequence>
<accession>A0ABP0JHV2</accession>
<dbReference type="Proteomes" id="UP001642464">
    <property type="component" value="Unassembled WGS sequence"/>
</dbReference>
<gene>
    <name evidence="1" type="ORF">SCF082_LOCUS12130</name>
</gene>
<name>A0ABP0JHV2_9DINO</name>
<proteinExistence type="predicted"/>
<dbReference type="EMBL" id="CAXAMM010007344">
    <property type="protein sequence ID" value="CAK9013924.1"/>
    <property type="molecule type" value="Genomic_DNA"/>
</dbReference>
<evidence type="ECO:0000313" key="2">
    <source>
        <dbReference type="Proteomes" id="UP001642464"/>
    </source>
</evidence>
<reference evidence="1 2" key="1">
    <citation type="submission" date="2024-02" db="EMBL/GenBank/DDBJ databases">
        <authorList>
            <person name="Chen Y."/>
            <person name="Shah S."/>
            <person name="Dougan E. K."/>
            <person name="Thang M."/>
            <person name="Chan C."/>
        </authorList>
    </citation>
    <scope>NUCLEOTIDE SEQUENCE [LARGE SCALE GENOMIC DNA]</scope>
</reference>
<organism evidence="1 2">
    <name type="scientific">Durusdinium trenchii</name>
    <dbReference type="NCBI Taxonomy" id="1381693"/>
    <lineage>
        <taxon>Eukaryota</taxon>
        <taxon>Sar</taxon>
        <taxon>Alveolata</taxon>
        <taxon>Dinophyceae</taxon>
        <taxon>Suessiales</taxon>
        <taxon>Symbiodiniaceae</taxon>
        <taxon>Durusdinium</taxon>
    </lineage>
</organism>
<keyword evidence="2" id="KW-1185">Reference proteome</keyword>
<protein>
    <submittedName>
        <fullName evidence="1">Probable outer membrane protein PmpB (Polymorphic membrane protein B)</fullName>
    </submittedName>
</protein>
<comment type="caution">
    <text evidence="1">The sequence shown here is derived from an EMBL/GenBank/DDBJ whole genome shotgun (WGS) entry which is preliminary data.</text>
</comment>
<evidence type="ECO:0000313" key="1">
    <source>
        <dbReference type="EMBL" id="CAK9013924.1"/>
    </source>
</evidence>